<name>A0ACA9SWQ5_9GLOM</name>
<keyword evidence="2" id="KW-1185">Reference proteome</keyword>
<protein>
    <submittedName>
        <fullName evidence="1">34471_t:CDS:1</fullName>
    </submittedName>
</protein>
<proteinExistence type="predicted"/>
<organism evidence="1 2">
    <name type="scientific">Racocetra persica</name>
    <dbReference type="NCBI Taxonomy" id="160502"/>
    <lineage>
        <taxon>Eukaryota</taxon>
        <taxon>Fungi</taxon>
        <taxon>Fungi incertae sedis</taxon>
        <taxon>Mucoromycota</taxon>
        <taxon>Glomeromycotina</taxon>
        <taxon>Glomeromycetes</taxon>
        <taxon>Diversisporales</taxon>
        <taxon>Gigasporaceae</taxon>
        <taxon>Racocetra</taxon>
    </lineage>
</organism>
<comment type="caution">
    <text evidence="1">The sequence shown here is derived from an EMBL/GenBank/DDBJ whole genome shotgun (WGS) entry which is preliminary data.</text>
</comment>
<reference evidence="1" key="1">
    <citation type="submission" date="2021-06" db="EMBL/GenBank/DDBJ databases">
        <authorList>
            <person name="Kallberg Y."/>
            <person name="Tangrot J."/>
            <person name="Rosling A."/>
        </authorList>
    </citation>
    <scope>NUCLEOTIDE SEQUENCE</scope>
    <source>
        <strain evidence="1">MA461A</strain>
    </source>
</reference>
<evidence type="ECO:0000313" key="1">
    <source>
        <dbReference type="EMBL" id="CAG8850316.1"/>
    </source>
</evidence>
<dbReference type="Proteomes" id="UP000789920">
    <property type="component" value="Unassembled WGS sequence"/>
</dbReference>
<feature type="non-terminal residue" evidence="1">
    <location>
        <position position="1"/>
    </location>
</feature>
<evidence type="ECO:0000313" key="2">
    <source>
        <dbReference type="Proteomes" id="UP000789920"/>
    </source>
</evidence>
<sequence>VLKKRQLLVKEPRQHGSTSWNSTIRSGRRTFLPIIANLEPLLIEYDENDLNKLVEKNISPNEMPHCVITHDETTLAANDNKKTG</sequence>
<accession>A0ACA9SWQ5</accession>
<gene>
    <name evidence="1" type="ORF">RPERSI_LOCUS36026</name>
</gene>
<dbReference type="EMBL" id="CAJVQC010170158">
    <property type="protein sequence ID" value="CAG8850316.1"/>
    <property type="molecule type" value="Genomic_DNA"/>
</dbReference>